<dbReference type="STRING" id="6689.A0A423TYN2"/>
<dbReference type="Proteomes" id="UP000283509">
    <property type="component" value="Unassembled WGS sequence"/>
</dbReference>
<protein>
    <submittedName>
        <fullName evidence="7">Putative transcription factor SOX-4-like</fullName>
    </submittedName>
</protein>
<dbReference type="GO" id="GO:0030182">
    <property type="term" value="P:neuron differentiation"/>
    <property type="evidence" value="ECO:0007669"/>
    <property type="project" value="TreeGrafter"/>
</dbReference>
<sequence>MLVNDSSSTPYSDATQTKKHPPNHVKRPMNAFMVWSQLERRRIVSQTPDMHNAEISKQLGRRWKLLTEEQRRPYRDEAQRLKVLHRLEYPDYKYRPRKKNAKGCAPPLASLPGGAGDVLRGVALGGGGRVSKGRSPLVGGTHSPPANAATVIKMRECLRAANLKHLASKAAVPPSAAPQQQKPQPMSPSARLPTSPSHDLPDSPEGAATFKNRALRSADHAVKEERRGDPMYCSGGAPEAGFGWPSDLLLASSPSAPPVEAAPLAEDPPTLADLDNIGVKDLVPLSPGLALDLHALGSDIELWPAHEAGRDPSAPRDLATPPTPYHSGLQDPWTQALWEDDVESFVEELQIKYQPLQLEASPPTASQAGAASAWLRPALEVLSAPLLDRKSPNAAGFVSLPGDSAARRVTAPPARNDLKSRPDTLPSSPFLLFFQPLFLLFSSSTVQRFRHPDRRRPPGQRRKCSFLPFCWSKANPDICMLSICLLTVDVRRAWQLIWPGVLVLL</sequence>
<dbReference type="FunFam" id="1.10.30.10:FF:000002">
    <property type="entry name" value="transcription factor Sox-2"/>
    <property type="match status" value="1"/>
</dbReference>
<dbReference type="EMBL" id="QCYY01000951">
    <property type="protein sequence ID" value="ROT81569.1"/>
    <property type="molecule type" value="Genomic_DNA"/>
</dbReference>
<reference evidence="7 8" key="2">
    <citation type="submission" date="2019-01" db="EMBL/GenBank/DDBJ databases">
        <title>The decoding of complex shrimp genome reveals the adaptation for benthos swimmer, frequently molting mechanism and breeding impact on genome.</title>
        <authorList>
            <person name="Sun Y."/>
            <person name="Gao Y."/>
            <person name="Yu Y."/>
        </authorList>
    </citation>
    <scope>NUCLEOTIDE SEQUENCE [LARGE SCALE GENOMIC DNA]</scope>
    <source>
        <tissue evidence="7">Muscle</tissue>
    </source>
</reference>
<evidence type="ECO:0000313" key="7">
    <source>
        <dbReference type="EMBL" id="ROT81569.1"/>
    </source>
</evidence>
<keyword evidence="3 4" id="KW-0539">Nucleus</keyword>
<organism evidence="7 8">
    <name type="scientific">Penaeus vannamei</name>
    <name type="common">Whiteleg shrimp</name>
    <name type="synonym">Litopenaeus vannamei</name>
    <dbReference type="NCBI Taxonomy" id="6689"/>
    <lineage>
        <taxon>Eukaryota</taxon>
        <taxon>Metazoa</taxon>
        <taxon>Ecdysozoa</taxon>
        <taxon>Arthropoda</taxon>
        <taxon>Crustacea</taxon>
        <taxon>Multicrustacea</taxon>
        <taxon>Malacostraca</taxon>
        <taxon>Eumalacostraca</taxon>
        <taxon>Eucarida</taxon>
        <taxon>Decapoda</taxon>
        <taxon>Dendrobranchiata</taxon>
        <taxon>Penaeoidea</taxon>
        <taxon>Penaeidae</taxon>
        <taxon>Penaeus</taxon>
    </lineage>
</organism>
<dbReference type="OrthoDB" id="6247875at2759"/>
<dbReference type="InterPro" id="IPR050140">
    <property type="entry name" value="SRY-related_HMG-box_TF-like"/>
</dbReference>
<dbReference type="PANTHER" id="PTHR10270:SF323">
    <property type="entry name" value="TRANSCRIPTION FACTOR SOX-14-RELATED"/>
    <property type="match status" value="1"/>
</dbReference>
<feature type="compositionally biased region" description="Polar residues" evidence="5">
    <location>
        <begin position="1"/>
        <end position="15"/>
    </location>
</feature>
<dbReference type="Gene3D" id="1.10.30.10">
    <property type="entry name" value="High mobility group box domain"/>
    <property type="match status" value="1"/>
</dbReference>
<dbReference type="AlphaFoldDB" id="A0A423TYN2"/>
<evidence type="ECO:0000313" key="8">
    <source>
        <dbReference type="Proteomes" id="UP000283509"/>
    </source>
</evidence>
<dbReference type="GO" id="GO:0005634">
    <property type="term" value="C:nucleus"/>
    <property type="evidence" value="ECO:0007669"/>
    <property type="project" value="UniProtKB-SubCell"/>
</dbReference>
<gene>
    <name evidence="7" type="ORF">C7M84_025242</name>
</gene>
<evidence type="ECO:0000256" key="2">
    <source>
        <dbReference type="ARBA" id="ARBA00023125"/>
    </source>
</evidence>
<feature type="region of interest" description="Disordered" evidence="5">
    <location>
        <begin position="306"/>
        <end position="330"/>
    </location>
</feature>
<reference evidence="7 8" key="1">
    <citation type="submission" date="2018-04" db="EMBL/GenBank/DDBJ databases">
        <authorList>
            <person name="Zhang X."/>
            <person name="Yuan J."/>
            <person name="Li F."/>
            <person name="Xiang J."/>
        </authorList>
    </citation>
    <scope>NUCLEOTIDE SEQUENCE [LARGE SCALE GENOMIC DNA]</scope>
    <source>
        <tissue evidence="7">Muscle</tissue>
    </source>
</reference>
<feature type="region of interest" description="Disordered" evidence="5">
    <location>
        <begin position="1"/>
        <end position="26"/>
    </location>
</feature>
<feature type="compositionally biased region" description="Low complexity" evidence="5">
    <location>
        <begin position="169"/>
        <end position="190"/>
    </location>
</feature>
<dbReference type="PROSITE" id="PS50118">
    <property type="entry name" value="HMG_BOX_2"/>
    <property type="match status" value="1"/>
</dbReference>
<keyword evidence="2 4" id="KW-0238">DNA-binding</keyword>
<proteinExistence type="predicted"/>
<dbReference type="GO" id="GO:0000122">
    <property type="term" value="P:negative regulation of transcription by RNA polymerase II"/>
    <property type="evidence" value="ECO:0007669"/>
    <property type="project" value="TreeGrafter"/>
</dbReference>
<evidence type="ECO:0000256" key="5">
    <source>
        <dbReference type="SAM" id="MobiDB-lite"/>
    </source>
</evidence>
<dbReference type="GO" id="GO:0000978">
    <property type="term" value="F:RNA polymerase II cis-regulatory region sequence-specific DNA binding"/>
    <property type="evidence" value="ECO:0007669"/>
    <property type="project" value="TreeGrafter"/>
</dbReference>
<dbReference type="InterPro" id="IPR036910">
    <property type="entry name" value="HMG_box_dom_sf"/>
</dbReference>
<feature type="DNA-binding region" description="HMG box" evidence="4">
    <location>
        <begin position="25"/>
        <end position="93"/>
    </location>
</feature>
<feature type="compositionally biased region" description="Basic and acidic residues" evidence="5">
    <location>
        <begin position="216"/>
        <end position="229"/>
    </location>
</feature>
<evidence type="ECO:0000256" key="1">
    <source>
        <dbReference type="ARBA" id="ARBA00004123"/>
    </source>
</evidence>
<accession>A0A423TYN2</accession>
<dbReference type="Pfam" id="PF00505">
    <property type="entry name" value="HMG_box"/>
    <property type="match status" value="1"/>
</dbReference>
<feature type="domain" description="HMG box" evidence="6">
    <location>
        <begin position="25"/>
        <end position="93"/>
    </location>
</feature>
<feature type="region of interest" description="Disordered" evidence="5">
    <location>
        <begin position="169"/>
        <end position="234"/>
    </location>
</feature>
<evidence type="ECO:0000256" key="4">
    <source>
        <dbReference type="PROSITE-ProRule" id="PRU00267"/>
    </source>
</evidence>
<comment type="caution">
    <text evidence="7">The sequence shown here is derived from an EMBL/GenBank/DDBJ whole genome shotgun (WGS) entry which is preliminary data.</text>
</comment>
<feature type="compositionally biased region" description="Basic residues" evidence="5">
    <location>
        <begin position="17"/>
        <end position="26"/>
    </location>
</feature>
<keyword evidence="8" id="KW-1185">Reference proteome</keyword>
<dbReference type="CDD" id="cd22029">
    <property type="entry name" value="HMG-box_SoxC"/>
    <property type="match status" value="1"/>
</dbReference>
<dbReference type="GO" id="GO:0001228">
    <property type="term" value="F:DNA-binding transcription activator activity, RNA polymerase II-specific"/>
    <property type="evidence" value="ECO:0007669"/>
    <property type="project" value="TreeGrafter"/>
</dbReference>
<dbReference type="SMART" id="SM00398">
    <property type="entry name" value="HMG"/>
    <property type="match status" value="1"/>
</dbReference>
<comment type="subcellular location">
    <subcellularLocation>
        <location evidence="1">Nucleus</location>
    </subcellularLocation>
</comment>
<dbReference type="InterPro" id="IPR009071">
    <property type="entry name" value="HMG_box_dom"/>
</dbReference>
<dbReference type="GO" id="GO:0007420">
    <property type="term" value="P:brain development"/>
    <property type="evidence" value="ECO:0007669"/>
    <property type="project" value="TreeGrafter"/>
</dbReference>
<name>A0A423TYN2_PENVA</name>
<evidence type="ECO:0000256" key="3">
    <source>
        <dbReference type="ARBA" id="ARBA00023242"/>
    </source>
</evidence>
<evidence type="ECO:0000259" key="6">
    <source>
        <dbReference type="PROSITE" id="PS50118"/>
    </source>
</evidence>
<dbReference type="PANTHER" id="PTHR10270">
    <property type="entry name" value="SOX TRANSCRIPTION FACTOR"/>
    <property type="match status" value="1"/>
</dbReference>
<dbReference type="SUPFAM" id="SSF47095">
    <property type="entry name" value="HMG-box"/>
    <property type="match status" value="1"/>
</dbReference>